<name>A0A7G5EJZ0_9BURK</name>
<evidence type="ECO:0000313" key="3">
    <source>
        <dbReference type="Proteomes" id="UP000515240"/>
    </source>
</evidence>
<dbReference type="RefSeq" id="WP_182323858.1">
    <property type="nucleotide sequence ID" value="NZ_CP058554.1"/>
</dbReference>
<dbReference type="SUPFAM" id="SSF140731">
    <property type="entry name" value="PA2201 C-terminal domain-like"/>
    <property type="match status" value="1"/>
</dbReference>
<feature type="domain" description="PoNi C-terminal" evidence="1">
    <location>
        <begin position="166"/>
        <end position="269"/>
    </location>
</feature>
<dbReference type="Proteomes" id="UP000515240">
    <property type="component" value="Chromosome"/>
</dbReference>
<evidence type="ECO:0000313" key="2">
    <source>
        <dbReference type="EMBL" id="QMV74315.1"/>
    </source>
</evidence>
<protein>
    <submittedName>
        <fullName evidence="2">DUF1911 domain-containing protein</fullName>
    </submittedName>
</protein>
<reference evidence="2 3" key="1">
    <citation type="journal article" date="2020" name="G3 (Bethesda)">
        <title>CeMbio - The Caenorhabditis elegans Microbiome Resource.</title>
        <authorList>
            <person name="Dirksen P."/>
            <person name="Assie A."/>
            <person name="Zimmermann J."/>
            <person name="Zhang F."/>
            <person name="Tietje A.M."/>
            <person name="Marsh S.A."/>
            <person name="Felix M.A."/>
            <person name="Shapira M."/>
            <person name="Kaleta C."/>
            <person name="Schulenburg H."/>
            <person name="Samuel B."/>
        </authorList>
    </citation>
    <scope>NUCLEOTIDE SEQUENCE [LARGE SCALE GENOMIC DNA]</scope>
    <source>
        <strain evidence="2 3">BIGb0172</strain>
    </source>
</reference>
<proteinExistence type="predicted"/>
<dbReference type="AlphaFoldDB" id="A0A7G5EJZ0"/>
<evidence type="ECO:0000259" key="1">
    <source>
        <dbReference type="Pfam" id="PF08929"/>
    </source>
</evidence>
<organism evidence="2 3">
    <name type="scientific">Comamonas piscis</name>
    <dbReference type="NCBI Taxonomy" id="1562974"/>
    <lineage>
        <taxon>Bacteria</taxon>
        <taxon>Pseudomonadati</taxon>
        <taxon>Pseudomonadota</taxon>
        <taxon>Betaproteobacteria</taxon>
        <taxon>Burkholderiales</taxon>
        <taxon>Comamonadaceae</taxon>
        <taxon>Comamonas</taxon>
    </lineage>
</organism>
<dbReference type="Gene3D" id="1.20.1440.70">
    <property type="entry name" value="PA2201 N-terminal domain-like"/>
    <property type="match status" value="1"/>
</dbReference>
<dbReference type="InterPro" id="IPR028983">
    <property type="entry name" value="PA2201-like_C"/>
</dbReference>
<dbReference type="Pfam" id="PF08929">
    <property type="entry name" value="PoNi_C"/>
    <property type="match status" value="1"/>
</dbReference>
<keyword evidence="3" id="KW-1185">Reference proteome</keyword>
<accession>A0A7G5EJZ0</accession>
<gene>
    <name evidence="2" type="ORF">HS961_16560</name>
</gene>
<dbReference type="Gene3D" id="1.10.3920.10">
    <property type="entry name" value="PA2201 C-terminal domain-like"/>
    <property type="match status" value="1"/>
</dbReference>
<dbReference type="EMBL" id="CP058554">
    <property type="protein sequence ID" value="QMV74315.1"/>
    <property type="molecule type" value="Genomic_DNA"/>
</dbReference>
<dbReference type="KEGG" id="cpis:HS961_16560"/>
<dbReference type="InterPro" id="IPR028997">
    <property type="entry name" value="PA2201-like_N"/>
</dbReference>
<dbReference type="InterPro" id="IPR015025">
    <property type="entry name" value="PoNi_C"/>
</dbReference>
<sequence>MQYKALPCLLQHCQAQPWHLLRPRVDMDLERWAETWADQLSSLHEFASHGYYGLDVQDLDADSQRAARAGWCRAALQSLALLDLAYSRGLPPRAMESLFEHVLHWCNEYAVFMRSDAATPAQARQPINPASNSYPAAVQLLALPVLLERQELIPGIVERLLGNRCDCLLDYLSAVACEKDEASAQVFCPKPYADLGEFFEQSELGTEPLQHYLAENYSSQLHPALAAIGRLIGMGEHHPRWAWEVAALVVLYELDDSPLTAYSCYPADMVALARQRLAVHEASFAAH</sequence>